<sequence>MSTPREQEIENTTSRPGQRKGATKENPTDFEIDQRRLQVARLLSEKVPQSEIAERLGISRSTLTRDLTAIKTEWRSQVRVQYTEAIAQEIATLDELERGIWVTHLNAFGDDTDSKFDLKAIGALLSVKDRRYRLLGLVGTPKPEIRPVPTLTREEHEEKERAMLSNLLGGYQGG</sequence>
<reference evidence="2" key="1">
    <citation type="submission" date="2020-05" db="EMBL/GenBank/DDBJ databases">
        <authorList>
            <person name="Chiriac C."/>
            <person name="Salcher M."/>
            <person name="Ghai R."/>
            <person name="Kavagutti S V."/>
        </authorList>
    </citation>
    <scope>NUCLEOTIDE SEQUENCE</scope>
</reference>
<feature type="region of interest" description="Disordered" evidence="1">
    <location>
        <begin position="1"/>
        <end position="30"/>
    </location>
</feature>
<dbReference type="Gene3D" id="1.10.10.10">
    <property type="entry name" value="Winged helix-like DNA-binding domain superfamily/Winged helix DNA-binding domain"/>
    <property type="match status" value="1"/>
</dbReference>
<dbReference type="Pfam" id="PF13384">
    <property type="entry name" value="HTH_23"/>
    <property type="match status" value="1"/>
</dbReference>
<organism evidence="2">
    <name type="scientific">freshwater metagenome</name>
    <dbReference type="NCBI Taxonomy" id="449393"/>
    <lineage>
        <taxon>unclassified sequences</taxon>
        <taxon>metagenomes</taxon>
        <taxon>ecological metagenomes</taxon>
    </lineage>
</organism>
<name>A0A6J7JH75_9ZZZZ</name>
<evidence type="ECO:0000256" key="1">
    <source>
        <dbReference type="SAM" id="MobiDB-lite"/>
    </source>
</evidence>
<protein>
    <submittedName>
        <fullName evidence="2">Unannotated protein</fullName>
    </submittedName>
</protein>
<evidence type="ECO:0000313" key="2">
    <source>
        <dbReference type="EMBL" id="CAB4941891.1"/>
    </source>
</evidence>
<dbReference type="InterPro" id="IPR036388">
    <property type="entry name" value="WH-like_DNA-bd_sf"/>
</dbReference>
<dbReference type="AlphaFoldDB" id="A0A6J7JH75"/>
<gene>
    <name evidence="2" type="ORF">UFOPK3789_00132</name>
</gene>
<proteinExistence type="predicted"/>
<accession>A0A6J7JH75</accession>
<dbReference type="EMBL" id="CAFBNL010000004">
    <property type="protein sequence ID" value="CAB4941891.1"/>
    <property type="molecule type" value="Genomic_DNA"/>
</dbReference>